<evidence type="ECO:0000313" key="8">
    <source>
        <dbReference type="Proteomes" id="UP000230852"/>
    </source>
</evidence>
<dbReference type="InterPro" id="IPR021655">
    <property type="entry name" value="Put_metal-bd"/>
</dbReference>
<evidence type="ECO:0000256" key="5">
    <source>
        <dbReference type="SAM" id="SignalP"/>
    </source>
</evidence>
<dbReference type="AlphaFoldDB" id="A0A2H0TZ54"/>
<dbReference type="GO" id="GO:0005509">
    <property type="term" value="F:calcium ion binding"/>
    <property type="evidence" value="ECO:0007669"/>
    <property type="project" value="InterPro"/>
</dbReference>
<evidence type="ECO:0000256" key="4">
    <source>
        <dbReference type="ARBA" id="ARBA00023157"/>
    </source>
</evidence>
<dbReference type="PANTHER" id="PTHR24034:SF89">
    <property type="entry name" value="COMPLEMENT COMPONENT C1Q RECEPTOR"/>
    <property type="match status" value="1"/>
</dbReference>
<dbReference type="SMART" id="SM00179">
    <property type="entry name" value="EGF_CA"/>
    <property type="match status" value="2"/>
</dbReference>
<dbReference type="CDD" id="cd00054">
    <property type="entry name" value="EGF_CA"/>
    <property type="match status" value="2"/>
</dbReference>
<keyword evidence="2 5" id="KW-0732">Signal</keyword>
<dbReference type="PROSITE" id="PS01186">
    <property type="entry name" value="EGF_2"/>
    <property type="match status" value="2"/>
</dbReference>
<dbReference type="SUPFAM" id="SSF57196">
    <property type="entry name" value="EGF/Laminin"/>
    <property type="match status" value="2"/>
</dbReference>
<evidence type="ECO:0000313" key="7">
    <source>
        <dbReference type="EMBL" id="PIR78515.1"/>
    </source>
</evidence>
<reference evidence="8" key="1">
    <citation type="submission" date="2017-09" db="EMBL/GenBank/DDBJ databases">
        <title>Depth-based differentiation of microbial function through sediment-hosted aquifers and enrichment of novel symbionts in the deep terrestrial subsurface.</title>
        <authorList>
            <person name="Probst A.J."/>
            <person name="Ladd B."/>
            <person name="Jarett J.K."/>
            <person name="Geller-Mcgrath D.E."/>
            <person name="Sieber C.M.K."/>
            <person name="Emerson J.B."/>
            <person name="Anantharaman K."/>
            <person name="Thomas B.C."/>
            <person name="Malmstrom R."/>
            <person name="Stieglmeier M."/>
            <person name="Klingl A."/>
            <person name="Woyke T."/>
            <person name="Ryan C.M."/>
            <person name="Banfield J.F."/>
        </authorList>
    </citation>
    <scope>NUCLEOTIDE SEQUENCE [LARGE SCALE GENOMIC DNA]</scope>
</reference>
<organism evidence="7 8">
    <name type="scientific">Candidatus Magasanikbacteria bacterium CG10_big_fil_rev_8_21_14_0_10_36_16</name>
    <dbReference type="NCBI Taxonomy" id="1974645"/>
    <lineage>
        <taxon>Bacteria</taxon>
        <taxon>Candidatus Magasanikiibacteriota</taxon>
    </lineage>
</organism>
<evidence type="ECO:0000259" key="6">
    <source>
        <dbReference type="PROSITE" id="PS50026"/>
    </source>
</evidence>
<dbReference type="Proteomes" id="UP000230852">
    <property type="component" value="Unassembled WGS sequence"/>
</dbReference>
<dbReference type="PROSITE" id="PS01187">
    <property type="entry name" value="EGF_CA"/>
    <property type="match status" value="1"/>
</dbReference>
<comment type="caution">
    <text evidence="7">The sequence shown here is derived from an EMBL/GenBank/DDBJ whole genome shotgun (WGS) entry which is preliminary data.</text>
</comment>
<proteinExistence type="predicted"/>
<feature type="chain" id="PRO_5013903790" description="EGF-like domain-containing protein" evidence="5">
    <location>
        <begin position="20"/>
        <end position="460"/>
    </location>
</feature>
<dbReference type="InterPro" id="IPR000152">
    <property type="entry name" value="EGF-type_Asp/Asn_hydroxyl_site"/>
</dbReference>
<dbReference type="FunFam" id="2.10.25.10:FF:000653">
    <property type="entry name" value="Putative Fibrillin-1"/>
    <property type="match status" value="2"/>
</dbReference>
<evidence type="ECO:0000256" key="1">
    <source>
        <dbReference type="ARBA" id="ARBA00022536"/>
    </source>
</evidence>
<dbReference type="Gene3D" id="2.10.25.10">
    <property type="entry name" value="Laminin"/>
    <property type="match status" value="2"/>
</dbReference>
<evidence type="ECO:0000256" key="3">
    <source>
        <dbReference type="ARBA" id="ARBA00022737"/>
    </source>
</evidence>
<dbReference type="InterPro" id="IPR001881">
    <property type="entry name" value="EGF-like_Ca-bd_dom"/>
</dbReference>
<dbReference type="InterPro" id="IPR018097">
    <property type="entry name" value="EGF_Ca-bd_CS"/>
</dbReference>
<dbReference type="Pfam" id="PF11617">
    <property type="entry name" value="Cu-binding_MopE"/>
    <property type="match status" value="2"/>
</dbReference>
<dbReference type="PROSITE" id="PS50026">
    <property type="entry name" value="EGF_3"/>
    <property type="match status" value="2"/>
</dbReference>
<keyword evidence="1" id="KW-0245">EGF-like domain</keyword>
<feature type="domain" description="EGF-like" evidence="6">
    <location>
        <begin position="202"/>
        <end position="242"/>
    </location>
</feature>
<accession>A0A2H0TZ54</accession>
<evidence type="ECO:0000256" key="2">
    <source>
        <dbReference type="ARBA" id="ARBA00022729"/>
    </source>
</evidence>
<dbReference type="PROSITE" id="PS00010">
    <property type="entry name" value="ASX_HYDROXYL"/>
    <property type="match status" value="2"/>
</dbReference>
<dbReference type="SMART" id="SM00181">
    <property type="entry name" value="EGF"/>
    <property type="match status" value="3"/>
</dbReference>
<dbReference type="InterPro" id="IPR050751">
    <property type="entry name" value="ECM_structural_protein"/>
</dbReference>
<feature type="signal peptide" evidence="5">
    <location>
        <begin position="1"/>
        <end position="19"/>
    </location>
</feature>
<sequence>MTKFMAALAILFLMTGCESVPPAEGLGQTNNNYVLKFVENLDLDGDQFIAGDVTSEARAQCSYEGSDFMEEFCVGQVTAALKGSGDCDGNPYDDASPCPKDPVAAKQVDCSNSNFTMCSKCINPGATEVNDGVDNNCDGNIDEGFEACPAGYTGSGTNCTDINECATGNGGCSVNATCANTPGSFTCSCNAGYTGNGVTCTDVNECATGNGGCSVNATCANTVGSFTCSCNAGFTGNGVVCVDSCLDVTCSLIGQLCVLGQCVNPTCDPTHDVGGDETVGDCFALRDEAGVTDAYGYYCAEEGVCTPYEDQDGDQFADVPERFCADGIDGDLDGKIDTADSDCAPAPPTTPCDGVTCGTNQFCSAGLCLNAGQAVWCWDAPTGVDTNGNDLFDPSCHEMGYVSPLLWLFESYVTAPPFCKNAPVSAQARPTSVGCCIAPAALVNGAVGACVTQDFYPYAL</sequence>
<feature type="domain" description="EGF-like" evidence="6">
    <location>
        <begin position="161"/>
        <end position="201"/>
    </location>
</feature>
<dbReference type="InterPro" id="IPR000742">
    <property type="entry name" value="EGF"/>
</dbReference>
<dbReference type="PROSITE" id="PS51257">
    <property type="entry name" value="PROKAR_LIPOPROTEIN"/>
    <property type="match status" value="1"/>
</dbReference>
<dbReference type="EMBL" id="PFBU01000022">
    <property type="protein sequence ID" value="PIR78515.1"/>
    <property type="molecule type" value="Genomic_DNA"/>
</dbReference>
<gene>
    <name evidence="7" type="ORF">COU28_01220</name>
</gene>
<dbReference type="Pfam" id="PF12947">
    <property type="entry name" value="EGF_3"/>
    <property type="match status" value="2"/>
</dbReference>
<keyword evidence="3" id="KW-0677">Repeat</keyword>
<dbReference type="InterPro" id="IPR024731">
    <property type="entry name" value="NELL2-like_EGF"/>
</dbReference>
<keyword evidence="4" id="KW-1015">Disulfide bond</keyword>
<protein>
    <recommendedName>
        <fullName evidence="6">EGF-like domain-containing protein</fullName>
    </recommendedName>
</protein>
<dbReference type="PANTHER" id="PTHR24034">
    <property type="entry name" value="EGF-LIKE DOMAIN-CONTAINING PROTEIN"/>
    <property type="match status" value="1"/>
</dbReference>
<name>A0A2H0TZ54_9BACT</name>